<dbReference type="RefSeq" id="WP_025295582.1">
    <property type="nucleotide sequence ID" value="NZ_CP006644.1"/>
</dbReference>
<dbReference type="Proteomes" id="UP000018851">
    <property type="component" value="Chromosome"/>
</dbReference>
<accession>W0ALZ8</accession>
<reference evidence="1 2" key="1">
    <citation type="submission" date="2013-07" db="EMBL/GenBank/DDBJ databases">
        <title>Completed genome of Sphingomonas sanxanigenens NX02.</title>
        <authorList>
            <person name="Ma T."/>
            <person name="Huang H."/>
            <person name="Wu M."/>
            <person name="Li X."/>
            <person name="Li G."/>
        </authorList>
    </citation>
    <scope>NUCLEOTIDE SEQUENCE [LARGE SCALE GENOMIC DNA]</scope>
    <source>
        <strain evidence="1 2">NX02</strain>
    </source>
</reference>
<proteinExistence type="predicted"/>
<gene>
    <name evidence="1" type="ORF">NX02_29730</name>
</gene>
<dbReference type="eggNOG" id="COG2044">
    <property type="taxonomic scope" value="Bacteria"/>
</dbReference>
<protein>
    <recommendedName>
        <fullName evidence="3">Peroxiredoxin</fullName>
    </recommendedName>
</protein>
<organism evidence="1 2">
    <name type="scientific">Sphingomonas sanxanigenens DSM 19645 = NX02</name>
    <dbReference type="NCBI Taxonomy" id="1123269"/>
    <lineage>
        <taxon>Bacteria</taxon>
        <taxon>Pseudomonadati</taxon>
        <taxon>Pseudomonadota</taxon>
        <taxon>Alphaproteobacteria</taxon>
        <taxon>Sphingomonadales</taxon>
        <taxon>Sphingomonadaceae</taxon>
        <taxon>Sphingomonas</taxon>
    </lineage>
</organism>
<dbReference type="OrthoDB" id="7567342at2"/>
<dbReference type="SUPFAM" id="SSF75169">
    <property type="entry name" value="DsrEFH-like"/>
    <property type="match status" value="1"/>
</dbReference>
<evidence type="ECO:0008006" key="3">
    <source>
        <dbReference type="Google" id="ProtNLM"/>
    </source>
</evidence>
<dbReference type="HOGENOM" id="CLU_163409_0_0_5"/>
<dbReference type="Gene3D" id="3.40.1260.10">
    <property type="entry name" value="DsrEFH-like"/>
    <property type="match status" value="1"/>
</dbReference>
<dbReference type="InterPro" id="IPR027396">
    <property type="entry name" value="DsrEFH-like"/>
</dbReference>
<evidence type="ECO:0000313" key="1">
    <source>
        <dbReference type="EMBL" id="AHE57507.1"/>
    </source>
</evidence>
<keyword evidence="2" id="KW-1185">Reference proteome</keyword>
<name>W0ALZ8_9SPHN</name>
<dbReference type="AlphaFoldDB" id="W0ALZ8"/>
<sequence length="120" mass="12223">MSGITIILATPDGAKFRTALMIAATSAVLGDAARIFFSEAAVALLGVPPADPADEWYASEGLPTLDLLYEEALDAGVALIACQSGLALIGLDAERLDPRIEAGGLLGALAADRGARLMAL</sequence>
<evidence type="ECO:0000313" key="2">
    <source>
        <dbReference type="Proteomes" id="UP000018851"/>
    </source>
</evidence>
<dbReference type="PATRIC" id="fig|1123269.5.peg.5826"/>
<dbReference type="EMBL" id="CP006644">
    <property type="protein sequence ID" value="AHE57507.1"/>
    <property type="molecule type" value="Genomic_DNA"/>
</dbReference>
<dbReference type="STRING" id="1123269.NX02_29730"/>
<dbReference type="KEGG" id="ssan:NX02_29730"/>